<evidence type="ECO:0000313" key="6">
    <source>
        <dbReference type="Proteomes" id="UP001209570"/>
    </source>
</evidence>
<gene>
    <name evidence="5" type="ORF">P43SY_005146</name>
</gene>
<dbReference type="PANTHER" id="PTHR24322">
    <property type="entry name" value="PKSB"/>
    <property type="match status" value="1"/>
</dbReference>
<comment type="similarity">
    <text evidence="1">Belongs to the short-chain dehydrogenases/reductases (SDR) family.</text>
</comment>
<feature type="domain" description="Nudix hydrolase" evidence="4">
    <location>
        <begin position="204"/>
        <end position="336"/>
    </location>
</feature>
<dbReference type="NCBIfam" id="NF011922">
    <property type="entry name" value="PRK15393.1"/>
    <property type="match status" value="1"/>
</dbReference>
<feature type="transmembrane region" description="Helical" evidence="3">
    <location>
        <begin position="20"/>
        <end position="43"/>
    </location>
</feature>
<keyword evidence="3" id="KW-1133">Transmembrane helix</keyword>
<protein>
    <recommendedName>
        <fullName evidence="4">Nudix hydrolase domain-containing protein</fullName>
    </recommendedName>
</protein>
<evidence type="ECO:0000313" key="5">
    <source>
        <dbReference type="EMBL" id="KAJ0393577.1"/>
    </source>
</evidence>
<dbReference type="InterPro" id="IPR036291">
    <property type="entry name" value="NAD(P)-bd_dom_sf"/>
</dbReference>
<comment type="caution">
    <text evidence="5">The sequence shown here is derived from an EMBL/GenBank/DDBJ whole genome shotgun (WGS) entry which is preliminary data.</text>
</comment>
<evidence type="ECO:0000256" key="2">
    <source>
        <dbReference type="ARBA" id="ARBA00023002"/>
    </source>
</evidence>
<keyword evidence="6" id="KW-1185">Reference proteome</keyword>
<dbReference type="InterPro" id="IPR015797">
    <property type="entry name" value="NUDIX_hydrolase-like_dom_sf"/>
</dbReference>
<evidence type="ECO:0000259" key="4">
    <source>
        <dbReference type="PROSITE" id="PS51462"/>
    </source>
</evidence>
<proteinExistence type="inferred from homology"/>
<dbReference type="EMBL" id="JAKCXM010000481">
    <property type="protein sequence ID" value="KAJ0393577.1"/>
    <property type="molecule type" value="Genomic_DNA"/>
</dbReference>
<dbReference type="GO" id="GO:0016616">
    <property type="term" value="F:oxidoreductase activity, acting on the CH-OH group of donors, NAD or NADP as acceptor"/>
    <property type="evidence" value="ECO:0007669"/>
    <property type="project" value="TreeGrafter"/>
</dbReference>
<dbReference type="Pfam" id="PF02719">
    <property type="entry name" value="Polysacc_synt_2"/>
    <property type="match status" value="1"/>
</dbReference>
<dbReference type="CDD" id="cd04697">
    <property type="entry name" value="NUDIX_Hydrolase"/>
    <property type="match status" value="1"/>
</dbReference>
<organism evidence="5 6">
    <name type="scientific">Pythium insidiosum</name>
    <name type="common">Pythiosis disease agent</name>
    <dbReference type="NCBI Taxonomy" id="114742"/>
    <lineage>
        <taxon>Eukaryota</taxon>
        <taxon>Sar</taxon>
        <taxon>Stramenopiles</taxon>
        <taxon>Oomycota</taxon>
        <taxon>Peronosporomycetes</taxon>
        <taxon>Pythiales</taxon>
        <taxon>Pythiaceae</taxon>
        <taxon>Pythium</taxon>
    </lineage>
</organism>
<dbReference type="SUPFAM" id="SSF55811">
    <property type="entry name" value="Nudix"/>
    <property type="match status" value="1"/>
</dbReference>
<sequence>MSAHDVPDGPDGFVTSWSTWSVFVVGCAAVILLACCTCFVGGVRRRFSLDGRVVVVTGAASGIGRRLCEVIIARSHPASLLLLDVDEDALDRLKSALRQQAGERAAGEDLRAGHSKGRVGTDIRSFKCDVSDESVDTLTPTQIRRVVDVNTLGQVWMIKAVLPGMKKSSGDSVIVSVASVVVIIDKDNNVIGKAERSVMRYFHLPHRATYIVTKNSKGKYYVQRRTMIKDYCPGYLDPMAGGVVQFGETFEENCIREAEEEMGIVGVPFKDLGVFYYADDNTVVWGGLFECTWDGPLKLQPEEVDEVLEMSAEDILARRDEFTPDGIFAFEHYLKQIQQ</sequence>
<keyword evidence="2" id="KW-0560">Oxidoreductase</keyword>
<dbReference type="AlphaFoldDB" id="A0AAD5Q310"/>
<evidence type="ECO:0000256" key="1">
    <source>
        <dbReference type="ARBA" id="ARBA00006484"/>
    </source>
</evidence>
<keyword evidence="3" id="KW-0472">Membrane</keyword>
<dbReference type="PROSITE" id="PS51462">
    <property type="entry name" value="NUDIX"/>
    <property type="match status" value="1"/>
</dbReference>
<dbReference type="Pfam" id="PF00293">
    <property type="entry name" value="NUDIX"/>
    <property type="match status" value="1"/>
</dbReference>
<dbReference type="InterPro" id="IPR000086">
    <property type="entry name" value="NUDIX_hydrolase_dom"/>
</dbReference>
<dbReference type="Proteomes" id="UP001209570">
    <property type="component" value="Unassembled WGS sequence"/>
</dbReference>
<reference evidence="5" key="1">
    <citation type="submission" date="2021-12" db="EMBL/GenBank/DDBJ databases">
        <title>Prjna785345.</title>
        <authorList>
            <person name="Rujirawat T."/>
            <person name="Krajaejun T."/>
        </authorList>
    </citation>
    <scope>NUCLEOTIDE SEQUENCE</scope>
    <source>
        <strain evidence="5">Pi057C3</strain>
    </source>
</reference>
<evidence type="ECO:0000256" key="3">
    <source>
        <dbReference type="SAM" id="Phobius"/>
    </source>
</evidence>
<dbReference type="PANTHER" id="PTHR24322:SF736">
    <property type="entry name" value="RETINOL DEHYDROGENASE 10"/>
    <property type="match status" value="1"/>
</dbReference>
<accession>A0AAD5Q310</accession>
<keyword evidence="3" id="KW-0812">Transmembrane</keyword>
<dbReference type="SUPFAM" id="SSF51735">
    <property type="entry name" value="NAD(P)-binding Rossmann-fold domains"/>
    <property type="match status" value="1"/>
</dbReference>
<dbReference type="InterPro" id="IPR003869">
    <property type="entry name" value="Polysac_CapD-like"/>
</dbReference>
<dbReference type="Gene3D" id="3.90.79.10">
    <property type="entry name" value="Nucleoside Triphosphate Pyrophosphohydrolase"/>
    <property type="match status" value="1"/>
</dbReference>
<dbReference type="Gene3D" id="3.40.50.720">
    <property type="entry name" value="NAD(P)-binding Rossmann-like Domain"/>
    <property type="match status" value="1"/>
</dbReference>
<name>A0AAD5Q310_PYTIN</name>